<accession>A0A4S9EJP2</accession>
<comment type="caution">
    <text evidence="2">The sequence shown here is derived from an EMBL/GenBank/DDBJ whole genome shotgun (WGS) entry which is preliminary data.</text>
</comment>
<proteinExistence type="predicted"/>
<dbReference type="InterPro" id="IPR000210">
    <property type="entry name" value="BTB/POZ_dom"/>
</dbReference>
<dbReference type="Gene3D" id="3.30.710.10">
    <property type="entry name" value="Potassium Channel Kv1.1, Chain A"/>
    <property type="match status" value="1"/>
</dbReference>
<evidence type="ECO:0000313" key="3">
    <source>
        <dbReference type="Proteomes" id="UP000308953"/>
    </source>
</evidence>
<sequence>MASSIDTKPGGLKRKRDFLDEEELSDIIIKFGDKQVFAHKIILANGSPWFEKALLGGFSDAKKKVVELHDDVISGAMMAMLKHLYGMTYHEQEYPGSGKDLPEFHLDVFILGDKNDVPSLRLAARKTLLEFMSKEFKGPILWDSSIFVIQKLLGPDAAQLADRSLELHIEERVLSHARLLLLDDTFRSELVRGKMLKPSIADVFMKRIIQVL</sequence>
<dbReference type="Proteomes" id="UP000308953">
    <property type="component" value="Unassembled WGS sequence"/>
</dbReference>
<dbReference type="AlphaFoldDB" id="A0A4S9EJP2"/>
<reference evidence="2 3" key="1">
    <citation type="submission" date="2018-10" db="EMBL/GenBank/DDBJ databases">
        <title>Fifty Aureobasidium pullulans genomes reveal a recombining polyextremotolerant generalist.</title>
        <authorList>
            <person name="Gostincar C."/>
            <person name="Turk M."/>
            <person name="Zajc J."/>
            <person name="Gunde-Cimerman N."/>
        </authorList>
    </citation>
    <scope>NUCLEOTIDE SEQUENCE [LARGE SCALE GENOMIC DNA]</scope>
    <source>
        <strain evidence="2 3">EXF-9785</strain>
    </source>
</reference>
<dbReference type="InterPro" id="IPR011333">
    <property type="entry name" value="SKP1/BTB/POZ_sf"/>
</dbReference>
<dbReference type="EMBL" id="QZAV01000217">
    <property type="protein sequence ID" value="THX34642.1"/>
    <property type="molecule type" value="Genomic_DNA"/>
</dbReference>
<evidence type="ECO:0000259" key="1">
    <source>
        <dbReference type="PROSITE" id="PS50097"/>
    </source>
</evidence>
<evidence type="ECO:0000313" key="2">
    <source>
        <dbReference type="EMBL" id="THX34642.1"/>
    </source>
</evidence>
<dbReference type="PROSITE" id="PS50097">
    <property type="entry name" value="BTB"/>
    <property type="match status" value="1"/>
</dbReference>
<dbReference type="SMART" id="SM00225">
    <property type="entry name" value="BTB"/>
    <property type="match status" value="1"/>
</dbReference>
<dbReference type="CDD" id="cd18186">
    <property type="entry name" value="BTB_POZ_ZBTB_KLHL-like"/>
    <property type="match status" value="1"/>
</dbReference>
<dbReference type="Pfam" id="PF00651">
    <property type="entry name" value="BTB"/>
    <property type="match status" value="1"/>
</dbReference>
<name>A0A4S9EJP2_AURPU</name>
<feature type="domain" description="BTB" evidence="1">
    <location>
        <begin position="25"/>
        <end position="85"/>
    </location>
</feature>
<organism evidence="2 3">
    <name type="scientific">Aureobasidium pullulans</name>
    <name type="common">Black yeast</name>
    <name type="synonym">Pullularia pullulans</name>
    <dbReference type="NCBI Taxonomy" id="5580"/>
    <lineage>
        <taxon>Eukaryota</taxon>
        <taxon>Fungi</taxon>
        <taxon>Dikarya</taxon>
        <taxon>Ascomycota</taxon>
        <taxon>Pezizomycotina</taxon>
        <taxon>Dothideomycetes</taxon>
        <taxon>Dothideomycetidae</taxon>
        <taxon>Dothideales</taxon>
        <taxon>Saccotheciaceae</taxon>
        <taxon>Aureobasidium</taxon>
    </lineage>
</organism>
<dbReference type="PANTHER" id="PTHR47843">
    <property type="entry name" value="BTB DOMAIN-CONTAINING PROTEIN-RELATED"/>
    <property type="match status" value="1"/>
</dbReference>
<dbReference type="SUPFAM" id="SSF54695">
    <property type="entry name" value="POZ domain"/>
    <property type="match status" value="1"/>
</dbReference>
<gene>
    <name evidence="2" type="ORF">D6D10_07499</name>
</gene>
<protein>
    <recommendedName>
        <fullName evidence="1">BTB domain-containing protein</fullName>
    </recommendedName>
</protein>